<protein>
    <submittedName>
        <fullName evidence="1">Uncharacterized protein</fullName>
    </submittedName>
</protein>
<reference evidence="2" key="1">
    <citation type="journal article" date="2019" name="Int. J. Syst. Evol. Microbiol.">
        <title>The Global Catalogue of Microorganisms (GCM) 10K type strain sequencing project: providing services to taxonomists for standard genome sequencing and annotation.</title>
        <authorList>
            <consortium name="The Broad Institute Genomics Platform"/>
            <consortium name="The Broad Institute Genome Sequencing Center for Infectious Disease"/>
            <person name="Wu L."/>
            <person name="Ma J."/>
        </authorList>
    </citation>
    <scope>NUCLEOTIDE SEQUENCE [LARGE SCALE GENOMIC DNA]</scope>
    <source>
        <strain evidence="2">CGMCC 1.8985</strain>
    </source>
</reference>
<dbReference type="EMBL" id="BMME01000003">
    <property type="protein sequence ID" value="GGK16987.1"/>
    <property type="molecule type" value="Genomic_DNA"/>
</dbReference>
<evidence type="ECO:0000313" key="1">
    <source>
        <dbReference type="EMBL" id="GGK16987.1"/>
    </source>
</evidence>
<organism evidence="1 2">
    <name type="scientific">Luteimonas terricola</name>
    <dbReference type="NCBI Taxonomy" id="645597"/>
    <lineage>
        <taxon>Bacteria</taxon>
        <taxon>Pseudomonadati</taxon>
        <taxon>Pseudomonadota</taxon>
        <taxon>Gammaproteobacteria</taxon>
        <taxon>Lysobacterales</taxon>
        <taxon>Lysobacteraceae</taxon>
        <taxon>Luteimonas</taxon>
    </lineage>
</organism>
<accession>A0ABQ2EN75</accession>
<proteinExistence type="predicted"/>
<evidence type="ECO:0000313" key="2">
    <source>
        <dbReference type="Proteomes" id="UP000599009"/>
    </source>
</evidence>
<gene>
    <name evidence="1" type="ORF">GCM10011394_27740</name>
</gene>
<keyword evidence="2" id="KW-1185">Reference proteome</keyword>
<dbReference type="Proteomes" id="UP000599009">
    <property type="component" value="Unassembled WGS sequence"/>
</dbReference>
<sequence length="103" mass="12022">MVPLKDVLKARFGDDFPVGSGSMKRDDPLVITEQRDYVSVEYGVAKFMLENMGVEFEFEQQRVHDYDGRVVDELVYAAKELGEPDWTQTRRFFFDITTGFNRK</sequence>
<comment type="caution">
    <text evidence="1">The sequence shown here is derived from an EMBL/GenBank/DDBJ whole genome shotgun (WGS) entry which is preliminary data.</text>
</comment>
<name>A0ABQ2EN75_9GAMM</name>